<dbReference type="Proteomes" id="UP001163821">
    <property type="component" value="Unassembled WGS sequence"/>
</dbReference>
<gene>
    <name evidence="1" type="ORF">N2K84_10775</name>
</gene>
<reference evidence="1" key="1">
    <citation type="submission" date="2022-10" db="EMBL/GenBank/DDBJ databases">
        <title>Gaoshiqiia sediminis gen. nov., sp. nov., isolated from coastal sediment.</title>
        <authorList>
            <person name="Yu W.X."/>
            <person name="Mu D.S."/>
            <person name="Du J.Z."/>
            <person name="Liang Y.Q."/>
        </authorList>
    </citation>
    <scope>NUCLEOTIDE SEQUENCE</scope>
    <source>
        <strain evidence="1">A06</strain>
    </source>
</reference>
<dbReference type="InterPro" id="IPR019587">
    <property type="entry name" value="Polyketide_cyclase/dehydratase"/>
</dbReference>
<comment type="caution">
    <text evidence="1">The sequence shown here is derived from an EMBL/GenBank/DDBJ whole genome shotgun (WGS) entry which is preliminary data.</text>
</comment>
<keyword evidence="2" id="KW-1185">Reference proteome</keyword>
<protein>
    <submittedName>
        <fullName evidence="1">SRPBCC family protein</fullName>
    </submittedName>
</protein>
<accession>A0AA41Y4B3</accession>
<dbReference type="SUPFAM" id="SSF55961">
    <property type="entry name" value="Bet v1-like"/>
    <property type="match status" value="1"/>
</dbReference>
<dbReference type="RefSeq" id="WP_282591818.1">
    <property type="nucleotide sequence ID" value="NZ_JAPAAF010000013.1"/>
</dbReference>
<organism evidence="1 2">
    <name type="scientific">Gaoshiqia sediminis</name>
    <dbReference type="NCBI Taxonomy" id="2986998"/>
    <lineage>
        <taxon>Bacteria</taxon>
        <taxon>Pseudomonadati</taxon>
        <taxon>Bacteroidota</taxon>
        <taxon>Bacteroidia</taxon>
        <taxon>Marinilabiliales</taxon>
        <taxon>Prolixibacteraceae</taxon>
        <taxon>Gaoshiqia</taxon>
    </lineage>
</organism>
<dbReference type="AlphaFoldDB" id="A0AA41Y4B3"/>
<dbReference type="Pfam" id="PF10604">
    <property type="entry name" value="Polyketide_cyc2"/>
    <property type="match status" value="1"/>
</dbReference>
<dbReference type="InterPro" id="IPR023393">
    <property type="entry name" value="START-like_dom_sf"/>
</dbReference>
<dbReference type="EMBL" id="JAPAAF010000013">
    <property type="protein sequence ID" value="MCW0483216.1"/>
    <property type="molecule type" value="Genomic_DNA"/>
</dbReference>
<evidence type="ECO:0000313" key="2">
    <source>
        <dbReference type="Proteomes" id="UP001163821"/>
    </source>
</evidence>
<name>A0AA41Y4B3_9BACT</name>
<evidence type="ECO:0000313" key="1">
    <source>
        <dbReference type="EMBL" id="MCW0483216.1"/>
    </source>
</evidence>
<proteinExistence type="predicted"/>
<sequence>MKTRITIVILFLFISGTLLLPRMVSFERKIAIEAPQEVVFNQVNDLCSWGKWSGLTPNCPADEVNYLNAGPGCLAGYSWETSAQTRKVVVTAAAPCDSVLVVMDFMRHSHATTCFRFTEENGTTTVIWQMEADLGNNPLSRLSGLFFNHLLGPDLERGLKKLKKMTEAEAVHRQQIAGRQN</sequence>
<dbReference type="Gene3D" id="3.30.530.20">
    <property type="match status" value="1"/>
</dbReference>